<accession>A0ABQ5R4V0</accession>
<keyword evidence="2" id="KW-1185">Reference proteome</keyword>
<reference evidence="1" key="1">
    <citation type="submission" date="2022-12" db="EMBL/GenBank/DDBJ databases">
        <title>New Phytohabitans aurantiacus sp. RD004123 nov., an actinomycete isolated from soil.</title>
        <authorList>
            <person name="Triningsih D.W."/>
            <person name="Harunari E."/>
            <person name="Igarashi Y."/>
        </authorList>
    </citation>
    <scope>NUCLEOTIDE SEQUENCE</scope>
    <source>
        <strain evidence="1">RD004123</strain>
    </source>
</reference>
<dbReference type="EMBL" id="BSDI01000044">
    <property type="protein sequence ID" value="GLI01420.1"/>
    <property type="molecule type" value="Genomic_DNA"/>
</dbReference>
<sequence length="229" mass="22809">MWWIVAGVAVAVVAAATVLVALVEAARDGDDVVLSAPRGDRDSATFELVSGATVVLVRSADLGGDLYRISASHPDSPDRPDVIGEDGVVRLALPGGTSSVDVRLSAAVAWHVRIAAGAADQRLDLGAGPVSAVDLAGGANAIDLVLPSAAGTLPVRVTGGAGQVSVRTAGGAPARVRVGSGAAQVTVDGQGHTGVAGGTVFEPPQWAAARDRYDIDVAAGVSTLTVARR</sequence>
<organism evidence="1 2">
    <name type="scientific">Phytohabitans aurantiacus</name>
    <dbReference type="NCBI Taxonomy" id="3016789"/>
    <lineage>
        <taxon>Bacteria</taxon>
        <taxon>Bacillati</taxon>
        <taxon>Actinomycetota</taxon>
        <taxon>Actinomycetes</taxon>
        <taxon>Micromonosporales</taxon>
        <taxon>Micromonosporaceae</taxon>
    </lineage>
</organism>
<evidence type="ECO:0008006" key="3">
    <source>
        <dbReference type="Google" id="ProtNLM"/>
    </source>
</evidence>
<gene>
    <name evidence="1" type="ORF">Pa4123_66960</name>
</gene>
<evidence type="ECO:0000313" key="2">
    <source>
        <dbReference type="Proteomes" id="UP001144280"/>
    </source>
</evidence>
<evidence type="ECO:0000313" key="1">
    <source>
        <dbReference type="EMBL" id="GLI01420.1"/>
    </source>
</evidence>
<protein>
    <recommendedName>
        <fullName evidence="3">Adhesin domain-containing protein</fullName>
    </recommendedName>
</protein>
<comment type="caution">
    <text evidence="1">The sequence shown here is derived from an EMBL/GenBank/DDBJ whole genome shotgun (WGS) entry which is preliminary data.</text>
</comment>
<proteinExistence type="predicted"/>
<dbReference type="Proteomes" id="UP001144280">
    <property type="component" value="Unassembled WGS sequence"/>
</dbReference>
<name>A0ABQ5R4V0_9ACTN</name>